<dbReference type="GO" id="GO:0042147">
    <property type="term" value="P:retrograde transport, endosome to Golgi"/>
    <property type="evidence" value="ECO:0007669"/>
    <property type="project" value="InterPro"/>
</dbReference>
<dbReference type="CDD" id="cd20788">
    <property type="entry name" value="TBC1D23_C-like"/>
    <property type="match status" value="1"/>
</dbReference>
<dbReference type="PANTHER" id="PTHR13297:SF5">
    <property type="entry name" value="TBC1 DOMAIN FAMILY MEMBER 23"/>
    <property type="match status" value="1"/>
</dbReference>
<dbReference type="InterPro" id="IPR045799">
    <property type="entry name" value="TBC1D23_C"/>
</dbReference>
<dbReference type="STRING" id="6313.A0A0K0D2X0"/>
<dbReference type="InterPro" id="IPR000195">
    <property type="entry name" value="Rab-GAP-TBC_dom"/>
</dbReference>
<dbReference type="Gene3D" id="1.10.472.80">
    <property type="entry name" value="Ypt/Rab-GAP domain of gyp1p, domain 3"/>
    <property type="match status" value="1"/>
</dbReference>
<evidence type="ECO:0000313" key="2">
    <source>
        <dbReference type="Proteomes" id="UP000035642"/>
    </source>
</evidence>
<reference evidence="3" key="2">
    <citation type="submission" date="2017-02" db="UniProtKB">
        <authorList>
            <consortium name="WormBaseParasite"/>
        </authorList>
    </citation>
    <scope>IDENTIFICATION</scope>
</reference>
<accession>A0A0K0D2X0</accession>
<organism evidence="2 3">
    <name type="scientific">Angiostrongylus cantonensis</name>
    <name type="common">Rat lungworm</name>
    <dbReference type="NCBI Taxonomy" id="6313"/>
    <lineage>
        <taxon>Eukaryota</taxon>
        <taxon>Metazoa</taxon>
        <taxon>Ecdysozoa</taxon>
        <taxon>Nematoda</taxon>
        <taxon>Chromadorea</taxon>
        <taxon>Rhabditida</taxon>
        <taxon>Rhabditina</taxon>
        <taxon>Rhabditomorpha</taxon>
        <taxon>Strongyloidea</taxon>
        <taxon>Metastrongylidae</taxon>
        <taxon>Angiostrongylus</taxon>
    </lineage>
</organism>
<protein>
    <submittedName>
        <fullName evidence="3">Rab-GAP TBC domain-containing protein</fullName>
    </submittedName>
</protein>
<evidence type="ECO:0000259" key="1">
    <source>
        <dbReference type="PROSITE" id="PS50086"/>
    </source>
</evidence>
<dbReference type="WBParaSite" id="ACAC_0000441501-mRNA-1">
    <property type="protein sequence ID" value="ACAC_0000441501-mRNA-1"/>
    <property type="gene ID" value="ACAC_0000441501"/>
</dbReference>
<dbReference type="GO" id="GO:0005802">
    <property type="term" value="C:trans-Golgi network"/>
    <property type="evidence" value="ECO:0007669"/>
    <property type="project" value="TreeGrafter"/>
</dbReference>
<dbReference type="GO" id="GO:0005829">
    <property type="term" value="C:cytosol"/>
    <property type="evidence" value="ECO:0007669"/>
    <property type="project" value="GOC"/>
</dbReference>
<dbReference type="InterPro" id="IPR039755">
    <property type="entry name" value="TBC1D23"/>
</dbReference>
<sequence>LQRYLMKSNAWRFPQGLINAESFILLLVDCRKLAVLLENKKSVPELESFMTLYCKKRNVDYKKDIGWLVVLEKILKLDLPTEHLFNVFFAFTTKYIPKFTKENAQIYDLFRLLLQYHDPQISCHLDSLKCNPYSYANQWFSTVLAASVDDSVCRTLWESYIEKGDPFLIFYMALVLIVNARDQLLEIDPSKRDMAREILISLPSQLTVDDVPDFVQLSAYYADRTPQCVRENLHYLIFGANYDDDVGEMQVSKLLCLPVTVQELIRKEHGAVRVRFRFLISSVVRMASIYTWSSLFYEFNTVLNATVLVKETHCLLYKNKLISLYIDSCHLQDKFMNMLIARFLRNGKRHVTFAQGGYRGLHNILVESNRLRLINSHDELKCRECRFTSAASTEQAEFIERFPCHELNENKDMIPSHIAITPQQFIIVFPPGYVTTEARHALPSVLRVTCRKKVPELLTFKFGYEIYGVPKITAVHRFLVPKAGECAKSVKTAIFALRPLSDWEATEVNCATINDDDKVN</sequence>
<proteinExistence type="predicted"/>
<dbReference type="GO" id="GO:0099041">
    <property type="term" value="P:vesicle tethering to Golgi"/>
    <property type="evidence" value="ECO:0007669"/>
    <property type="project" value="TreeGrafter"/>
</dbReference>
<feature type="domain" description="Rab-GAP TBC" evidence="1">
    <location>
        <begin position="1"/>
        <end position="164"/>
    </location>
</feature>
<dbReference type="SUPFAM" id="SSF47923">
    <property type="entry name" value="Ypt/Rab-GAP domain of gyp1p"/>
    <property type="match status" value="1"/>
</dbReference>
<dbReference type="InterPro" id="IPR035969">
    <property type="entry name" value="Rab-GAP_TBC_sf"/>
</dbReference>
<evidence type="ECO:0000313" key="3">
    <source>
        <dbReference type="WBParaSite" id="ACAC_0000441501-mRNA-1"/>
    </source>
</evidence>
<reference evidence="2" key="1">
    <citation type="submission" date="2012-09" db="EMBL/GenBank/DDBJ databases">
        <authorList>
            <person name="Martin A.A."/>
        </authorList>
    </citation>
    <scope>NUCLEOTIDE SEQUENCE</scope>
</reference>
<keyword evidence="2" id="KW-1185">Reference proteome</keyword>
<dbReference type="PROSITE" id="PS50086">
    <property type="entry name" value="TBC_RABGAP"/>
    <property type="match status" value="1"/>
</dbReference>
<dbReference type="PANTHER" id="PTHR13297">
    <property type="entry name" value="TBC1 DOMAIN FAMILY MEMBER 23-RELATED"/>
    <property type="match status" value="1"/>
</dbReference>
<name>A0A0K0D2X0_ANGCA</name>
<dbReference type="Proteomes" id="UP000035642">
    <property type="component" value="Unassembled WGS sequence"/>
</dbReference>
<dbReference type="Pfam" id="PF19430">
    <property type="entry name" value="TBC1D23_C"/>
    <property type="match status" value="1"/>
</dbReference>
<dbReference type="Pfam" id="PF00566">
    <property type="entry name" value="RabGAP-TBC"/>
    <property type="match status" value="1"/>
</dbReference>
<dbReference type="AlphaFoldDB" id="A0A0K0D2X0"/>